<evidence type="ECO:0000313" key="2">
    <source>
        <dbReference type="Proteomes" id="UP000475862"/>
    </source>
</evidence>
<accession>A0A6G0TR71</accession>
<dbReference type="EMBL" id="VYZN01000019">
    <property type="protein sequence ID" value="KAE9536995.1"/>
    <property type="molecule type" value="Genomic_DNA"/>
</dbReference>
<name>A0A6G0TR71_APHGL</name>
<dbReference type="AlphaFoldDB" id="A0A6G0TR71"/>
<gene>
    <name evidence="1" type="ORF">AGLY_006802</name>
</gene>
<protein>
    <submittedName>
        <fullName evidence="1">Uncharacterized protein</fullName>
    </submittedName>
</protein>
<comment type="caution">
    <text evidence="1">The sequence shown here is derived from an EMBL/GenBank/DDBJ whole genome shotgun (WGS) entry which is preliminary data.</text>
</comment>
<dbReference type="OrthoDB" id="10312623at2759"/>
<organism evidence="1 2">
    <name type="scientific">Aphis glycines</name>
    <name type="common">Soybean aphid</name>
    <dbReference type="NCBI Taxonomy" id="307491"/>
    <lineage>
        <taxon>Eukaryota</taxon>
        <taxon>Metazoa</taxon>
        <taxon>Ecdysozoa</taxon>
        <taxon>Arthropoda</taxon>
        <taxon>Hexapoda</taxon>
        <taxon>Insecta</taxon>
        <taxon>Pterygota</taxon>
        <taxon>Neoptera</taxon>
        <taxon>Paraneoptera</taxon>
        <taxon>Hemiptera</taxon>
        <taxon>Sternorrhyncha</taxon>
        <taxon>Aphidomorpha</taxon>
        <taxon>Aphidoidea</taxon>
        <taxon>Aphididae</taxon>
        <taxon>Aphidini</taxon>
        <taxon>Aphis</taxon>
        <taxon>Aphis</taxon>
    </lineage>
</organism>
<reference evidence="1 2" key="1">
    <citation type="submission" date="2019-08" db="EMBL/GenBank/DDBJ databases">
        <title>The genome of the soybean aphid Biotype 1, its phylome, world population structure and adaptation to the North American continent.</title>
        <authorList>
            <person name="Giordano R."/>
            <person name="Donthu R.K."/>
            <person name="Hernandez A.G."/>
            <person name="Wright C.L."/>
            <person name="Zimin A.V."/>
        </authorList>
    </citation>
    <scope>NUCLEOTIDE SEQUENCE [LARGE SCALE GENOMIC DNA]</scope>
    <source>
        <tissue evidence="1">Whole aphids</tissue>
    </source>
</reference>
<proteinExistence type="predicted"/>
<sequence>MKDCHRGSILRSFSNKAAYVFIVFLNMRVKTTGKPYSTQLLVLRSPIVFVFMYVADKMRLTGQLCPPMTYKEKYEVVFIEKGIQMYGCASLDHNREISRAPLLYLWLEVPIDSSTEPTYCKDISKMVSHTFECMSKTEPTNKEEIDKGLKYMSLYQYPTQYIQITITNIPSYRCVAFVTEEYKDHGIMVIRMALSHGRENSYDKTQYKGLSNMLLNKDTIYDVEKQNKWPEGASYK</sequence>
<keyword evidence="2" id="KW-1185">Reference proteome</keyword>
<evidence type="ECO:0000313" key="1">
    <source>
        <dbReference type="EMBL" id="KAE9536995.1"/>
    </source>
</evidence>
<dbReference type="Proteomes" id="UP000475862">
    <property type="component" value="Unassembled WGS sequence"/>
</dbReference>